<dbReference type="InterPro" id="IPR020846">
    <property type="entry name" value="MFS_dom"/>
</dbReference>
<dbReference type="PANTHER" id="PTHR23526">
    <property type="entry name" value="INTEGRAL MEMBRANE TRANSPORT PROTEIN-RELATED"/>
    <property type="match status" value="1"/>
</dbReference>
<accession>A0A2M7V9Y6</accession>
<protein>
    <recommendedName>
        <fullName evidence="5">Major facilitator superfamily (MFS) profile domain-containing protein</fullName>
    </recommendedName>
</protein>
<reference evidence="7" key="1">
    <citation type="submission" date="2017-09" db="EMBL/GenBank/DDBJ databases">
        <title>Depth-based differentiation of microbial function through sediment-hosted aquifers and enrichment of novel symbionts in the deep terrestrial subsurface.</title>
        <authorList>
            <person name="Probst A.J."/>
            <person name="Ladd B."/>
            <person name="Jarett J.K."/>
            <person name="Geller-Mcgrath D.E."/>
            <person name="Sieber C.M.K."/>
            <person name="Emerson J.B."/>
            <person name="Anantharaman K."/>
            <person name="Thomas B.C."/>
            <person name="Malmstrom R."/>
            <person name="Stieglmeier M."/>
            <person name="Klingl A."/>
            <person name="Woyke T."/>
            <person name="Ryan C.M."/>
            <person name="Banfield J.F."/>
        </authorList>
    </citation>
    <scope>NUCLEOTIDE SEQUENCE [LARGE SCALE GENOMIC DNA]</scope>
</reference>
<keyword evidence="2 4" id="KW-1133">Transmembrane helix</keyword>
<feature type="transmembrane region" description="Helical" evidence="4">
    <location>
        <begin position="7"/>
        <end position="29"/>
    </location>
</feature>
<evidence type="ECO:0000313" key="7">
    <source>
        <dbReference type="Proteomes" id="UP000231453"/>
    </source>
</evidence>
<evidence type="ECO:0000256" key="3">
    <source>
        <dbReference type="ARBA" id="ARBA00023136"/>
    </source>
</evidence>
<proteinExistence type="predicted"/>
<dbReference type="SUPFAM" id="SSF103473">
    <property type="entry name" value="MFS general substrate transporter"/>
    <property type="match status" value="1"/>
</dbReference>
<feature type="transmembrane region" description="Helical" evidence="4">
    <location>
        <begin position="41"/>
        <end position="59"/>
    </location>
</feature>
<keyword evidence="3 4" id="KW-0472">Membrane</keyword>
<dbReference type="PANTHER" id="PTHR23526:SF2">
    <property type="entry name" value="MAJOR FACILITATOR SUPERFAMILY (MFS) PROFILE DOMAIN-CONTAINING PROTEIN"/>
    <property type="match status" value="1"/>
</dbReference>
<feature type="domain" description="Major facilitator superfamily (MFS) profile" evidence="5">
    <location>
        <begin position="1"/>
        <end position="188"/>
    </location>
</feature>
<dbReference type="EMBL" id="PFPL01000046">
    <property type="protein sequence ID" value="PIZ95719.1"/>
    <property type="molecule type" value="Genomic_DNA"/>
</dbReference>
<dbReference type="InterPro" id="IPR011701">
    <property type="entry name" value="MFS"/>
</dbReference>
<evidence type="ECO:0000256" key="2">
    <source>
        <dbReference type="ARBA" id="ARBA00022989"/>
    </source>
</evidence>
<keyword evidence="1 4" id="KW-0812">Transmembrane</keyword>
<feature type="transmembrane region" description="Helical" evidence="4">
    <location>
        <begin position="96"/>
        <end position="118"/>
    </location>
</feature>
<name>A0A2M7V9Y6_9BACT</name>
<sequence>MKQGIKILLISDSWINLSLGMIGPIYAIFVEEIGGDILDASWAYSVYMITAGVVMYLLSKWEDRAKHKEKFVVLGYALTSLACLSYIFVYNQATLLFTQVLLGLSVAILSPAFDAIYSHYVKAKEEASNWGLWESLSFIVTGLAAVIGGYMANMFGFRTLFVVMFIISLFGALNSMRLYNKKKYLNQE</sequence>
<evidence type="ECO:0000256" key="4">
    <source>
        <dbReference type="SAM" id="Phobius"/>
    </source>
</evidence>
<feature type="transmembrane region" description="Helical" evidence="4">
    <location>
        <begin position="71"/>
        <end position="90"/>
    </location>
</feature>
<dbReference type="InterPro" id="IPR052528">
    <property type="entry name" value="Sugar_transport-like"/>
</dbReference>
<dbReference type="PROSITE" id="PS50850">
    <property type="entry name" value="MFS"/>
    <property type="match status" value="1"/>
</dbReference>
<evidence type="ECO:0000259" key="5">
    <source>
        <dbReference type="PROSITE" id="PS50850"/>
    </source>
</evidence>
<comment type="caution">
    <text evidence="6">The sequence shown here is derived from an EMBL/GenBank/DDBJ whole genome shotgun (WGS) entry which is preliminary data.</text>
</comment>
<dbReference type="Pfam" id="PF07690">
    <property type="entry name" value="MFS_1"/>
    <property type="match status" value="1"/>
</dbReference>
<feature type="transmembrane region" description="Helical" evidence="4">
    <location>
        <begin position="130"/>
        <end position="149"/>
    </location>
</feature>
<dbReference type="Proteomes" id="UP000231453">
    <property type="component" value="Unassembled WGS sequence"/>
</dbReference>
<dbReference type="AlphaFoldDB" id="A0A2M7V9Y6"/>
<feature type="transmembrane region" description="Helical" evidence="4">
    <location>
        <begin position="155"/>
        <end position="173"/>
    </location>
</feature>
<evidence type="ECO:0000256" key="1">
    <source>
        <dbReference type="ARBA" id="ARBA00022692"/>
    </source>
</evidence>
<gene>
    <name evidence="6" type="ORF">COX80_03725</name>
</gene>
<dbReference type="InterPro" id="IPR036259">
    <property type="entry name" value="MFS_trans_sf"/>
</dbReference>
<dbReference type="Gene3D" id="1.20.1250.20">
    <property type="entry name" value="MFS general substrate transporter like domains"/>
    <property type="match status" value="1"/>
</dbReference>
<dbReference type="GO" id="GO:0022857">
    <property type="term" value="F:transmembrane transporter activity"/>
    <property type="evidence" value="ECO:0007669"/>
    <property type="project" value="InterPro"/>
</dbReference>
<organism evidence="6 7">
    <name type="scientific">Candidatus Magasanikbacteria bacterium CG_4_10_14_0_2_um_filter_33_14</name>
    <dbReference type="NCBI Taxonomy" id="1974636"/>
    <lineage>
        <taxon>Bacteria</taxon>
        <taxon>Candidatus Magasanikiibacteriota</taxon>
    </lineage>
</organism>
<evidence type="ECO:0000313" key="6">
    <source>
        <dbReference type="EMBL" id="PIZ95719.1"/>
    </source>
</evidence>